<protein>
    <submittedName>
        <fullName evidence="3">Small CPxCG-related zinc finger protein</fullName>
    </submittedName>
</protein>
<dbReference type="EMBL" id="HF582854">
    <property type="protein sequence ID" value="CCQ36542.1"/>
    <property type="molecule type" value="Genomic_DNA"/>
</dbReference>
<gene>
    <name evidence="3" type="ordered locus">Nmlp_2374</name>
</gene>
<organism evidence="3 4">
    <name type="scientific">Natronomonas moolapensis (strain DSM 18674 / CECT 7526 / JCM 14361 / 8.8.11)</name>
    <dbReference type="NCBI Taxonomy" id="268739"/>
    <lineage>
        <taxon>Archaea</taxon>
        <taxon>Methanobacteriati</taxon>
        <taxon>Methanobacteriota</taxon>
        <taxon>Stenosarchaea group</taxon>
        <taxon>Halobacteria</taxon>
        <taxon>Halobacteriales</taxon>
        <taxon>Natronomonadaceae</taxon>
        <taxon>Natronomonas</taxon>
    </lineage>
</organism>
<evidence type="ECO:0000256" key="1">
    <source>
        <dbReference type="SAM" id="MobiDB-lite"/>
    </source>
</evidence>
<name>M1XQU2_NATM8</name>
<accession>M1XQU2</accession>
<dbReference type="STRING" id="268739.Nmlp_2374"/>
<dbReference type="AlphaFoldDB" id="M1XQU2"/>
<reference evidence="3 4" key="1">
    <citation type="journal article" date="2013" name="Genome Announc.">
        <title>Genome of the haloarchaeon Natronomonas moolapensis, a neutrophilic member of a previously haloalkaliphilic genus.</title>
        <authorList>
            <person name="Dyall-Smith M.L."/>
            <person name="Pfeiffer F."/>
            <person name="Oberwinkler T."/>
            <person name="Klee K."/>
            <person name="Rampp M."/>
            <person name="Palm P."/>
            <person name="Gross K."/>
            <person name="Schuster S.C."/>
            <person name="Oesterhelt D."/>
        </authorList>
    </citation>
    <scope>NUCLEOTIDE SEQUENCE [LARGE SCALE GENOMIC DNA]</scope>
    <source>
        <strain evidence="4">DSM 18674 / JCM 14361 / 8.8.11</strain>
    </source>
</reference>
<keyword evidence="2" id="KW-0472">Membrane</keyword>
<dbReference type="eggNOG" id="arCOG08996">
    <property type="taxonomic scope" value="Archaea"/>
</dbReference>
<dbReference type="KEGG" id="nmo:Nmlp_2374"/>
<keyword evidence="2" id="KW-1133">Transmembrane helix</keyword>
<dbReference type="HOGENOM" id="CLU_2079479_0_0_2"/>
<dbReference type="Proteomes" id="UP000011867">
    <property type="component" value="Chromosome"/>
</dbReference>
<sequence>MEYRYACDRCGEINASNPHRCRNCGSTVFSPISTETLIEQSSGTDTPERIDPDNIGRTGTADPDVEYESSPGVAIDGSIETEDRTEKSETETTSITRVVISLLPVILFVGILVIWVL</sequence>
<evidence type="ECO:0000313" key="3">
    <source>
        <dbReference type="EMBL" id="CCQ36542.1"/>
    </source>
</evidence>
<evidence type="ECO:0000313" key="4">
    <source>
        <dbReference type="Proteomes" id="UP000011867"/>
    </source>
</evidence>
<evidence type="ECO:0000256" key="2">
    <source>
        <dbReference type="SAM" id="Phobius"/>
    </source>
</evidence>
<feature type="transmembrane region" description="Helical" evidence="2">
    <location>
        <begin position="94"/>
        <end position="116"/>
    </location>
</feature>
<feature type="compositionally biased region" description="Basic and acidic residues" evidence="1">
    <location>
        <begin position="81"/>
        <end position="90"/>
    </location>
</feature>
<proteinExistence type="predicted"/>
<feature type="region of interest" description="Disordered" evidence="1">
    <location>
        <begin position="38"/>
        <end position="91"/>
    </location>
</feature>
<keyword evidence="2" id="KW-0812">Transmembrane</keyword>
<keyword evidence="4" id="KW-1185">Reference proteome</keyword>